<dbReference type="RefSeq" id="WP_139631691.1">
    <property type="nucleotide sequence ID" value="NZ_VDLX02000006.1"/>
</dbReference>
<dbReference type="InterPro" id="IPR041542">
    <property type="entry name" value="GH43_C2"/>
</dbReference>
<organism evidence="7 8">
    <name type="scientific">Nonomuraea phyllanthi</name>
    <dbReference type="NCBI Taxonomy" id="2219224"/>
    <lineage>
        <taxon>Bacteria</taxon>
        <taxon>Bacillati</taxon>
        <taxon>Actinomycetota</taxon>
        <taxon>Actinomycetes</taxon>
        <taxon>Streptosporangiales</taxon>
        <taxon>Streptosporangiaceae</taxon>
        <taxon>Nonomuraea</taxon>
    </lineage>
</organism>
<evidence type="ECO:0000256" key="1">
    <source>
        <dbReference type="ARBA" id="ARBA00009865"/>
    </source>
</evidence>
<gene>
    <name evidence="7" type="ORF">FH608_018055</name>
</gene>
<sequence length="566" mass="60653">MPTFRNPVLPGCHPDPSVCRVGEDFYLVTSSFAYHPGIPLFHSRDLVRWTQLTHVLDRPGLPLDGLDTSDGIWAPTIRHHDGTFYVVSTLARNRRGELTFVVTADDPAGPWSDPVPLEAEGIDPSLFFDDDGRCWLTACRDAPEDGPGELWMRELDLDRLKLVGPTHVLWRGAVRGAWVEAPHLYKRDGVYHLIAAEGGTESNHSVTAARAGAVTGPYVTDPRSPLLTHRHRDPGEPIQNVGHVDLVDTPDGETWAVALGVRPIEGTHTLGREVFLVPVTWSARGPVFAPESGGVRLSERLPSIASEHPVSSGPPVTSELPISSGPPIAPEPALASELPVASGPPVAPGPPITPEPSNTSEWPDDSGTAGRTSFDPPGLEWHSLRGPVGDRVRPSSSGTGLTIDLGPEPLSSTGVPSFVARRQQHVRFHARARIAFAATHPSEEAGLAVFQNQDHHATLALTVDADGRPQVVLTVREAGTSTRLASAPVTGGEAVLLAVEADETGYAFRCSDGTQWISLGTIERSLFSSERAGGFVGVRLGLYGTSNGRPSEGRAHVHWFDYDPAC</sequence>
<evidence type="ECO:0000259" key="6">
    <source>
        <dbReference type="Pfam" id="PF17851"/>
    </source>
</evidence>
<dbReference type="Gene3D" id="2.115.10.20">
    <property type="entry name" value="Glycosyl hydrolase domain, family 43"/>
    <property type="match status" value="1"/>
</dbReference>
<evidence type="ECO:0000313" key="7">
    <source>
        <dbReference type="EMBL" id="KAB8194085.1"/>
    </source>
</evidence>
<comment type="caution">
    <text evidence="7">The sequence shown here is derived from an EMBL/GenBank/DDBJ whole genome shotgun (WGS) entry which is preliminary data.</text>
</comment>
<dbReference type="Pfam" id="PF04616">
    <property type="entry name" value="Glyco_hydro_43"/>
    <property type="match status" value="1"/>
</dbReference>
<dbReference type="InterPro" id="IPR051795">
    <property type="entry name" value="Glycosyl_Hydrlase_43"/>
</dbReference>
<dbReference type="OrthoDB" id="9801455at2"/>
<protein>
    <submittedName>
        <fullName evidence="7">Family 43 glycosylhydrolase</fullName>
    </submittedName>
</protein>
<dbReference type="GO" id="GO:0005975">
    <property type="term" value="P:carbohydrate metabolic process"/>
    <property type="evidence" value="ECO:0007669"/>
    <property type="project" value="InterPro"/>
</dbReference>
<dbReference type="InterPro" id="IPR023296">
    <property type="entry name" value="Glyco_hydro_beta-prop_sf"/>
</dbReference>
<proteinExistence type="inferred from homology"/>
<dbReference type="SUPFAM" id="SSF49899">
    <property type="entry name" value="Concanavalin A-like lectins/glucanases"/>
    <property type="match status" value="1"/>
</dbReference>
<evidence type="ECO:0000313" key="8">
    <source>
        <dbReference type="Proteomes" id="UP000312512"/>
    </source>
</evidence>
<evidence type="ECO:0000256" key="4">
    <source>
        <dbReference type="RuleBase" id="RU361187"/>
    </source>
</evidence>
<dbReference type="Proteomes" id="UP000312512">
    <property type="component" value="Unassembled WGS sequence"/>
</dbReference>
<feature type="region of interest" description="Disordered" evidence="5">
    <location>
        <begin position="305"/>
        <end position="408"/>
    </location>
</feature>
<evidence type="ECO:0000256" key="5">
    <source>
        <dbReference type="SAM" id="MobiDB-lite"/>
    </source>
</evidence>
<dbReference type="AlphaFoldDB" id="A0A5C4WHU7"/>
<dbReference type="InterPro" id="IPR006710">
    <property type="entry name" value="Glyco_hydro_43"/>
</dbReference>
<evidence type="ECO:0000256" key="3">
    <source>
        <dbReference type="ARBA" id="ARBA00023295"/>
    </source>
</evidence>
<accession>A0A5C4WHU7</accession>
<dbReference type="SUPFAM" id="SSF75005">
    <property type="entry name" value="Arabinanase/levansucrase/invertase"/>
    <property type="match status" value="1"/>
</dbReference>
<feature type="compositionally biased region" description="Pro residues" evidence="5">
    <location>
        <begin position="345"/>
        <end position="354"/>
    </location>
</feature>
<feature type="domain" description="Beta-xylosidase C-terminal Concanavalin A-like" evidence="6">
    <location>
        <begin position="377"/>
        <end position="562"/>
    </location>
</feature>
<comment type="similarity">
    <text evidence="1 4">Belongs to the glycosyl hydrolase 43 family.</text>
</comment>
<keyword evidence="8" id="KW-1185">Reference proteome</keyword>
<dbReference type="GO" id="GO:0004553">
    <property type="term" value="F:hydrolase activity, hydrolyzing O-glycosyl compounds"/>
    <property type="evidence" value="ECO:0007669"/>
    <property type="project" value="InterPro"/>
</dbReference>
<dbReference type="EMBL" id="VDLX02000006">
    <property type="protein sequence ID" value="KAB8194085.1"/>
    <property type="molecule type" value="Genomic_DNA"/>
</dbReference>
<dbReference type="InterPro" id="IPR013320">
    <property type="entry name" value="ConA-like_dom_sf"/>
</dbReference>
<dbReference type="Pfam" id="PF17851">
    <property type="entry name" value="GH43_C2"/>
    <property type="match status" value="1"/>
</dbReference>
<dbReference type="PANTHER" id="PTHR42812:SF12">
    <property type="entry name" value="BETA-XYLOSIDASE-RELATED"/>
    <property type="match status" value="1"/>
</dbReference>
<reference evidence="7 8" key="1">
    <citation type="submission" date="2019-10" db="EMBL/GenBank/DDBJ databases">
        <title>Nonomuraea sp. nov., isolated from Phyllanthus amarus.</title>
        <authorList>
            <person name="Klykleung N."/>
            <person name="Tanasupawat S."/>
        </authorList>
    </citation>
    <scope>NUCLEOTIDE SEQUENCE [LARGE SCALE GENOMIC DNA]</scope>
    <source>
        <strain evidence="7 8">PA1-10</strain>
    </source>
</reference>
<name>A0A5C4WHU7_9ACTN</name>
<dbReference type="PANTHER" id="PTHR42812">
    <property type="entry name" value="BETA-XYLOSIDASE"/>
    <property type="match status" value="1"/>
</dbReference>
<keyword evidence="2 4" id="KW-0378">Hydrolase</keyword>
<keyword evidence="3 4" id="KW-0326">Glycosidase</keyword>
<evidence type="ECO:0000256" key="2">
    <source>
        <dbReference type="ARBA" id="ARBA00022801"/>
    </source>
</evidence>
<dbReference type="CDD" id="cd18617">
    <property type="entry name" value="GH43_XynB-like"/>
    <property type="match status" value="1"/>
</dbReference>
<dbReference type="Gene3D" id="2.60.120.200">
    <property type="match status" value="1"/>
</dbReference>